<feature type="signal peptide" evidence="1">
    <location>
        <begin position="1"/>
        <end position="20"/>
    </location>
</feature>
<protein>
    <submittedName>
        <fullName evidence="2">DUF1684 domain-containing protein</fullName>
    </submittedName>
</protein>
<dbReference type="Proteomes" id="UP000606003">
    <property type="component" value="Unassembled WGS sequence"/>
</dbReference>
<keyword evidence="1" id="KW-0732">Signal</keyword>
<accession>A0ABR8JVA4</accession>
<dbReference type="Pfam" id="PF07920">
    <property type="entry name" value="DUF1684"/>
    <property type="match status" value="1"/>
</dbReference>
<dbReference type="InterPro" id="IPR012467">
    <property type="entry name" value="DUF1684"/>
</dbReference>
<dbReference type="EMBL" id="JACXAC010000004">
    <property type="protein sequence ID" value="MBD2722831.1"/>
    <property type="molecule type" value="Genomic_DNA"/>
</dbReference>
<dbReference type="PANTHER" id="PTHR41913">
    <property type="entry name" value="DUF1684 DOMAIN-CONTAINING PROTEIN"/>
    <property type="match status" value="1"/>
</dbReference>
<feature type="chain" id="PRO_5046462300" evidence="1">
    <location>
        <begin position="21"/>
        <end position="210"/>
    </location>
</feature>
<evidence type="ECO:0000313" key="3">
    <source>
        <dbReference type="Proteomes" id="UP000606003"/>
    </source>
</evidence>
<reference evidence="2 3" key="1">
    <citation type="submission" date="2020-09" db="EMBL/GenBank/DDBJ databases">
        <authorList>
            <person name="Kim M.K."/>
        </authorList>
    </citation>
    <scope>NUCLEOTIDE SEQUENCE [LARGE SCALE GENOMIC DNA]</scope>
    <source>
        <strain evidence="2 3">BT189</strain>
    </source>
</reference>
<gene>
    <name evidence="2" type="ORF">IC234_11920</name>
</gene>
<dbReference type="RefSeq" id="WP_190924854.1">
    <property type="nucleotide sequence ID" value="NZ_JACXAC010000004.1"/>
</dbReference>
<organism evidence="2 3">
    <name type="scientific">Hymenobacter armeniacus</name>
    <dbReference type="NCBI Taxonomy" id="2771358"/>
    <lineage>
        <taxon>Bacteria</taxon>
        <taxon>Pseudomonadati</taxon>
        <taxon>Bacteroidota</taxon>
        <taxon>Cytophagia</taxon>
        <taxon>Cytophagales</taxon>
        <taxon>Hymenobacteraceae</taxon>
        <taxon>Hymenobacter</taxon>
    </lineage>
</organism>
<comment type="caution">
    <text evidence="2">The sequence shown here is derived from an EMBL/GenBank/DDBJ whole genome shotgun (WGS) entry which is preliminary data.</text>
</comment>
<name>A0ABR8JVA4_9BACT</name>
<evidence type="ECO:0000313" key="2">
    <source>
        <dbReference type="EMBL" id="MBD2722831.1"/>
    </source>
</evidence>
<dbReference type="PANTHER" id="PTHR41913:SF1">
    <property type="entry name" value="DUF1684 DOMAIN-CONTAINING PROTEIN"/>
    <property type="match status" value="1"/>
</dbReference>
<keyword evidence="3" id="KW-1185">Reference proteome</keyword>
<evidence type="ECO:0000256" key="1">
    <source>
        <dbReference type="SAM" id="SignalP"/>
    </source>
</evidence>
<sequence length="210" mass="23597">MKSFFAFLLASALLSGRAQAQTAPAHLDSVAHRQSVLAFQQALNAEFRNPQESPLTPAEQQALVSLPYYPTQYRYYVTATFVRDSTSRPFAMETSTARRPTYRKYGELRFVLNGQPQRLSVYQNQELLKRPGLEDYLFLPFTDLTNGHGSYGGGRYIDLRIPPRGVTVMQLDFNRAYNPSCAYNHGYSCPVPPAENRLAVAIPVGVQSDH</sequence>
<proteinExistence type="predicted"/>